<comment type="caution">
    <text evidence="14">The sequence shown here is derived from an EMBL/GenBank/DDBJ whole genome shotgun (WGS) entry which is preliminary data.</text>
</comment>
<dbReference type="InterPro" id="IPR023753">
    <property type="entry name" value="FAD/NAD-binding_dom"/>
</dbReference>
<keyword evidence="6 9" id="KW-0520">NAD</keyword>
<dbReference type="InterPro" id="IPR036188">
    <property type="entry name" value="FAD/NAD-bd_sf"/>
</dbReference>
<keyword evidence="16" id="KW-1185">Reference proteome</keyword>
<dbReference type="Proteomes" id="UP000629596">
    <property type="component" value="Unassembled WGS sequence"/>
</dbReference>
<name>A0A3D8HEF3_9BACT</name>
<dbReference type="FunFam" id="3.50.50.60:FF:000007">
    <property type="entry name" value="Alkyl hydroperoxide reductase, F subunit"/>
    <property type="match status" value="1"/>
</dbReference>
<evidence type="ECO:0000313" key="16">
    <source>
        <dbReference type="Proteomes" id="UP000629596"/>
    </source>
</evidence>
<feature type="binding site" evidence="9">
    <location>
        <begin position="485"/>
        <end position="495"/>
    </location>
    <ligand>
        <name>FAD</name>
        <dbReference type="ChEBI" id="CHEBI:57692"/>
    </ligand>
</feature>
<protein>
    <submittedName>
        <fullName evidence="14">Alkyl hydroperoxide reductase subunit F</fullName>
    </submittedName>
</protein>
<evidence type="ECO:0000313" key="13">
    <source>
        <dbReference type="EMBL" id="MBC8602139.1"/>
    </source>
</evidence>
<dbReference type="GO" id="GO:0032991">
    <property type="term" value="C:protein-containing complex"/>
    <property type="evidence" value="ECO:0007669"/>
    <property type="project" value="UniProtKB-ARBA"/>
</dbReference>
<feature type="binding site" evidence="9">
    <location>
        <begin position="364"/>
        <end position="378"/>
    </location>
    <ligand>
        <name>NAD(+)</name>
        <dbReference type="ChEBI" id="CHEBI:57540"/>
    </ligand>
</feature>
<dbReference type="EMBL" id="QREV01000022">
    <property type="protein sequence ID" value="RDU49130.1"/>
    <property type="molecule type" value="Genomic_DNA"/>
</dbReference>
<evidence type="ECO:0000259" key="11">
    <source>
        <dbReference type="Pfam" id="PF07992"/>
    </source>
</evidence>
<dbReference type="InterPro" id="IPR044142">
    <property type="entry name" value="AhpF_NTD_N"/>
</dbReference>
<dbReference type="Pfam" id="PF07992">
    <property type="entry name" value="Pyr_redox_2"/>
    <property type="match status" value="1"/>
</dbReference>
<evidence type="ECO:0000256" key="9">
    <source>
        <dbReference type="PIRSR" id="PIRSR000238-1"/>
    </source>
</evidence>
<dbReference type="InterPro" id="IPR036249">
    <property type="entry name" value="Thioredoxin-like_sf"/>
</dbReference>
<dbReference type="CDD" id="cd02974">
    <property type="entry name" value="AhpF_NTD_N"/>
    <property type="match status" value="1"/>
</dbReference>
<evidence type="ECO:0000256" key="10">
    <source>
        <dbReference type="PIRSR" id="PIRSR000238-2"/>
    </source>
</evidence>
<evidence type="ECO:0000256" key="2">
    <source>
        <dbReference type="ARBA" id="ARBA00011738"/>
    </source>
</evidence>
<comment type="subunit">
    <text evidence="2">Homodimer.</text>
</comment>
<proteinExistence type="inferred from homology"/>
<dbReference type="InterPro" id="IPR012336">
    <property type="entry name" value="Thioredoxin-like_fold"/>
</dbReference>
<gene>
    <name evidence="14" type="primary">ahpF</name>
    <name evidence="14" type="ORF">DWU89_10745</name>
    <name evidence="13" type="ORF">H8784_10475</name>
</gene>
<reference evidence="14 15" key="1">
    <citation type="submission" date="2018-07" db="EMBL/GenBank/DDBJ databases">
        <title>Parabacteroides acidifaciens nov. sp., isolated from human feces.</title>
        <authorList>
            <person name="Wang Y.J."/>
        </authorList>
    </citation>
    <scope>NUCLEOTIDE SEQUENCE [LARGE SCALE GENOMIC DNA]</scope>
    <source>
        <strain evidence="14 15">426-9</strain>
    </source>
</reference>
<dbReference type="PRINTS" id="PR00469">
    <property type="entry name" value="PNDRDTASEII"/>
</dbReference>
<evidence type="ECO:0000256" key="8">
    <source>
        <dbReference type="ARBA" id="ARBA00023284"/>
    </source>
</evidence>
<keyword evidence="9" id="KW-0521">NADP</keyword>
<evidence type="ECO:0000256" key="7">
    <source>
        <dbReference type="ARBA" id="ARBA00023157"/>
    </source>
</evidence>
<dbReference type="Proteomes" id="UP000256321">
    <property type="component" value="Unassembled WGS sequence"/>
</dbReference>
<keyword evidence="4 9" id="KW-0274">FAD</keyword>
<comment type="similarity">
    <text evidence="1">Belongs to the class-II pyridine nucleotide-disulfide oxidoreductase family.</text>
</comment>
<dbReference type="GO" id="GO:0051287">
    <property type="term" value="F:NAD binding"/>
    <property type="evidence" value="ECO:0007669"/>
    <property type="project" value="InterPro"/>
</dbReference>
<accession>A0A3D8HEF3</accession>
<dbReference type="RefSeq" id="WP_115499645.1">
    <property type="nucleotide sequence ID" value="NZ_JACRTI010000022.1"/>
</dbReference>
<comment type="cofactor">
    <cofactor evidence="9">
        <name>FAD</name>
        <dbReference type="ChEBI" id="CHEBI:57692"/>
    </cofactor>
    <text evidence="9">Binds 1 FAD per subunit.</text>
</comment>
<dbReference type="PANTHER" id="PTHR48105">
    <property type="entry name" value="THIOREDOXIN REDUCTASE 1-RELATED-RELATED"/>
    <property type="match status" value="1"/>
</dbReference>
<feature type="disulfide bond" description="Redox-active" evidence="10">
    <location>
        <begin position="352"/>
        <end position="355"/>
    </location>
</feature>
<organism evidence="14 15">
    <name type="scientific">Parabacteroides acidifaciens</name>
    <dbReference type="NCBI Taxonomy" id="2290935"/>
    <lineage>
        <taxon>Bacteria</taxon>
        <taxon>Pseudomonadati</taxon>
        <taxon>Bacteroidota</taxon>
        <taxon>Bacteroidia</taxon>
        <taxon>Bacteroidales</taxon>
        <taxon>Tannerellaceae</taxon>
        <taxon>Parabacteroides</taxon>
    </lineage>
</organism>
<dbReference type="InterPro" id="IPR008255">
    <property type="entry name" value="Pyr_nucl-diS_OxRdtase_2_AS"/>
</dbReference>
<evidence type="ECO:0000256" key="5">
    <source>
        <dbReference type="ARBA" id="ARBA00023002"/>
    </source>
</evidence>
<evidence type="ECO:0000256" key="4">
    <source>
        <dbReference type="ARBA" id="ARBA00022827"/>
    </source>
</evidence>
<evidence type="ECO:0000259" key="12">
    <source>
        <dbReference type="Pfam" id="PF13192"/>
    </source>
</evidence>
<dbReference type="Gene3D" id="3.40.30.80">
    <property type="match status" value="1"/>
</dbReference>
<dbReference type="PRINTS" id="PR00368">
    <property type="entry name" value="FADPNR"/>
</dbReference>
<dbReference type="Gene3D" id="3.50.50.60">
    <property type="entry name" value="FAD/NAD(P)-binding domain"/>
    <property type="match status" value="2"/>
</dbReference>
<dbReference type="InterPro" id="IPR012081">
    <property type="entry name" value="Alkyl_hydroperoxide_Rdtase_suF"/>
</dbReference>
<dbReference type="GO" id="GO:0005829">
    <property type="term" value="C:cytosol"/>
    <property type="evidence" value="ECO:0007669"/>
    <property type="project" value="UniProtKB-ARBA"/>
</dbReference>
<keyword evidence="8 10" id="KW-0676">Redox-active center</keyword>
<feature type="domain" description="FAD/NAD(P)-binding" evidence="11">
    <location>
        <begin position="216"/>
        <end position="511"/>
    </location>
</feature>
<dbReference type="InterPro" id="IPR050097">
    <property type="entry name" value="Ferredoxin-NADP_redctase_2"/>
</dbReference>
<dbReference type="GO" id="GO:0000302">
    <property type="term" value="P:response to reactive oxygen species"/>
    <property type="evidence" value="ECO:0007669"/>
    <property type="project" value="InterPro"/>
</dbReference>
<reference evidence="13 16" key="2">
    <citation type="submission" date="2020-08" db="EMBL/GenBank/DDBJ databases">
        <title>Genome public.</title>
        <authorList>
            <person name="Liu C."/>
            <person name="Sun Q."/>
        </authorList>
    </citation>
    <scope>NUCLEOTIDE SEQUENCE [LARGE SCALE GENOMIC DNA]</scope>
    <source>
        <strain evidence="13 16">426_9</strain>
    </source>
</reference>
<dbReference type="GO" id="GO:0016668">
    <property type="term" value="F:oxidoreductase activity, acting on a sulfur group of donors, NAD(P) as acceptor"/>
    <property type="evidence" value="ECO:0007669"/>
    <property type="project" value="UniProtKB-ARBA"/>
</dbReference>
<dbReference type="Pfam" id="PF13192">
    <property type="entry name" value="Thioredoxin_3"/>
    <property type="match status" value="1"/>
</dbReference>
<evidence type="ECO:0000256" key="1">
    <source>
        <dbReference type="ARBA" id="ARBA00009333"/>
    </source>
</evidence>
<dbReference type="AlphaFoldDB" id="A0A3D8HEF3"/>
<dbReference type="PROSITE" id="PS00573">
    <property type="entry name" value="PYRIDINE_REDOX_2"/>
    <property type="match status" value="1"/>
</dbReference>
<feature type="binding site" evidence="9">
    <location>
        <begin position="217"/>
        <end position="232"/>
    </location>
    <ligand>
        <name>FAD</name>
        <dbReference type="ChEBI" id="CHEBI:57692"/>
    </ligand>
</feature>
<dbReference type="SUPFAM" id="SSF52833">
    <property type="entry name" value="Thioredoxin-like"/>
    <property type="match status" value="2"/>
</dbReference>
<dbReference type="SUPFAM" id="SSF51905">
    <property type="entry name" value="FAD/NAD(P)-binding domain"/>
    <property type="match status" value="1"/>
</dbReference>
<dbReference type="EMBL" id="JACRTI010000022">
    <property type="protein sequence ID" value="MBC8602139.1"/>
    <property type="molecule type" value="Genomic_DNA"/>
</dbReference>
<dbReference type="PIRSF" id="PIRSF000238">
    <property type="entry name" value="AhpF"/>
    <property type="match status" value="1"/>
</dbReference>
<dbReference type="GO" id="GO:0102039">
    <property type="term" value="F:NADH-dependent peroxiredoxin activity"/>
    <property type="evidence" value="ECO:0007669"/>
    <property type="project" value="InterPro"/>
</dbReference>
<dbReference type="NCBIfam" id="TIGR03140">
    <property type="entry name" value="AhpF"/>
    <property type="match status" value="1"/>
</dbReference>
<feature type="domain" description="Thioredoxin-like fold" evidence="12">
    <location>
        <begin position="124"/>
        <end position="184"/>
    </location>
</feature>
<dbReference type="GO" id="GO:0050660">
    <property type="term" value="F:flavin adenine dinucleotide binding"/>
    <property type="evidence" value="ECO:0007669"/>
    <property type="project" value="InterPro"/>
</dbReference>
<evidence type="ECO:0000313" key="15">
    <source>
        <dbReference type="Proteomes" id="UP000256321"/>
    </source>
</evidence>
<keyword evidence="3" id="KW-0285">Flavoprotein</keyword>
<keyword evidence="7 10" id="KW-1015">Disulfide bond</keyword>
<sequence>MLDSAMKSQLSGIFSGLASQYVFEIEVSPNHESRQELIELLGDVASCSDHLSCRISDGEGLQFTIVKDGAPTGIRFRAVPNGHEFTSLLLAILNSDGKGKNIPDESIRARVSALNGPIKLTTYVSLTCTNCPDVVQALNVMTTLNSQITHETVDGAINQKEVEAMKVQGVPSVFADGKLIHVGRSDFGELLSKLEAQYGINEETVDNSVEKPVKNYDVIVVGGGPAGAASAIYSARKGLSVAVVAERVGGQVKETVGIENLVSVPHTTGEQLANDLRTHINDYPIDILEHRRIVSVSVETDGRLSPSRSTVLTASTGERFSAPAVIVATGASWRKLNVPGEAEYIGRGVAFCPHCDGPFYKGKHVAVVGGGNSGIEAAIDLAGICSKVTVLEFMDELKADQVLQEKLKSLPNVEVFLHSQSLEVIGNGEKVTGLRVKDRKTEAERVIDLDGIFVQIGLAANSGAFRDVVETNKPGEIVIDAHCRTNVPGIYAAGDVSTVPYKQIIIAMGEGAKAALSAFEDRMRGLLS</sequence>
<evidence type="ECO:0000313" key="14">
    <source>
        <dbReference type="EMBL" id="RDU49130.1"/>
    </source>
</evidence>
<evidence type="ECO:0000256" key="6">
    <source>
        <dbReference type="ARBA" id="ARBA00023027"/>
    </source>
</evidence>
<keyword evidence="5" id="KW-0560">Oxidoreductase</keyword>
<evidence type="ECO:0000256" key="3">
    <source>
        <dbReference type="ARBA" id="ARBA00022630"/>
    </source>
</evidence>